<dbReference type="Pfam" id="PF07287">
    <property type="entry name" value="AtuA"/>
    <property type="match status" value="1"/>
</dbReference>
<feature type="compositionally biased region" description="Polar residues" evidence="1">
    <location>
        <begin position="532"/>
        <end position="543"/>
    </location>
</feature>
<accession>A0ABQ3Z2P3</accession>
<feature type="domain" description="Acyclic terpene utilisation N-terminal" evidence="2">
    <location>
        <begin position="2"/>
        <end position="462"/>
    </location>
</feature>
<feature type="domain" description="AtuA-like ferredoxin-fold" evidence="3">
    <location>
        <begin position="663"/>
        <end position="757"/>
    </location>
</feature>
<feature type="region of interest" description="Disordered" evidence="1">
    <location>
        <begin position="121"/>
        <end position="166"/>
    </location>
</feature>
<dbReference type="EMBL" id="BOML01000043">
    <property type="protein sequence ID" value="GIE04104.1"/>
    <property type="molecule type" value="Genomic_DNA"/>
</dbReference>
<feature type="compositionally biased region" description="Low complexity" evidence="1">
    <location>
        <begin position="601"/>
        <end position="611"/>
    </location>
</feature>
<protein>
    <recommendedName>
        <fullName evidence="6">Exopolyphosphatase</fullName>
    </recommendedName>
</protein>
<name>A0ABQ3Z2P3_9ACTN</name>
<dbReference type="InterPro" id="IPR010839">
    <property type="entry name" value="AtuA_N"/>
</dbReference>
<dbReference type="InterPro" id="IPR056362">
    <property type="entry name" value="AtuA-like_ferredoxin_dom"/>
</dbReference>
<dbReference type="PANTHER" id="PTHR47585:SF1">
    <property type="entry name" value="DUF1446 DOMAIN-CONTAINING PROTEIN"/>
    <property type="match status" value="1"/>
</dbReference>
<evidence type="ECO:0000313" key="4">
    <source>
        <dbReference type="EMBL" id="GIE04104.1"/>
    </source>
</evidence>
<feature type="region of interest" description="Disordered" evidence="1">
    <location>
        <begin position="466"/>
        <end position="643"/>
    </location>
</feature>
<proteinExistence type="predicted"/>
<gene>
    <name evidence="4" type="ORF">Adu01nite_54540</name>
</gene>
<dbReference type="Pfam" id="PF23544">
    <property type="entry name" value="AtuA_ferredoxin"/>
    <property type="match status" value="1"/>
</dbReference>
<evidence type="ECO:0000259" key="3">
    <source>
        <dbReference type="Pfam" id="PF23544"/>
    </source>
</evidence>
<evidence type="ECO:0008006" key="6">
    <source>
        <dbReference type="Google" id="ProtNLM"/>
    </source>
</evidence>
<organism evidence="4 5">
    <name type="scientific">Paractinoplanes durhamensis</name>
    <dbReference type="NCBI Taxonomy" id="113563"/>
    <lineage>
        <taxon>Bacteria</taxon>
        <taxon>Bacillati</taxon>
        <taxon>Actinomycetota</taxon>
        <taxon>Actinomycetes</taxon>
        <taxon>Micromonosporales</taxon>
        <taxon>Micromonosporaceae</taxon>
        <taxon>Paractinoplanes</taxon>
    </lineage>
</organism>
<evidence type="ECO:0000256" key="1">
    <source>
        <dbReference type="SAM" id="MobiDB-lite"/>
    </source>
</evidence>
<dbReference type="PANTHER" id="PTHR47585">
    <property type="match status" value="1"/>
</dbReference>
<comment type="caution">
    <text evidence="4">The sequence shown here is derived from an EMBL/GenBank/DDBJ whole genome shotgun (WGS) entry which is preliminary data.</text>
</comment>
<evidence type="ECO:0000313" key="5">
    <source>
        <dbReference type="Proteomes" id="UP000637628"/>
    </source>
</evidence>
<reference evidence="4 5" key="1">
    <citation type="submission" date="2021-01" db="EMBL/GenBank/DDBJ databases">
        <title>Whole genome shotgun sequence of Actinoplanes durhamensis NBRC 14914.</title>
        <authorList>
            <person name="Komaki H."/>
            <person name="Tamura T."/>
        </authorList>
    </citation>
    <scope>NUCLEOTIDE SEQUENCE [LARGE SCALE GENOMIC DNA]</scope>
    <source>
        <strain evidence="4 5">NBRC 14914</strain>
    </source>
</reference>
<keyword evidence="5" id="KW-1185">Reference proteome</keyword>
<sequence length="770" mass="79869">MLRIGNCSGFYGDRLAAMREMLEGGDLDVLTGDYLAELTMLILARDHAADPATGYARTFLTQLRDCLTLALDRRVRIVTNAGGVNPSGLAAAIRALGLPARLALIRGDDLTPRAAELGFGAGVTGRPSAPADQSFGAGATGRPSAPADQDRHGGQDPNRLPGTAERSFGRPLGAHAYLGAFGIARALEAGADIVVTGRVTDASLVIGPAIAHFGWGRTDFDRLAGATVAGHVLECGTQATGGNYPFFAEMDDLRHPGFPIAEIHDDGTSVITKHPGTGGAVSVGTVTAQLMYEVQDARYAGPDVTTRLDTVSLQQEGPDRVAISGVRGEAPPPDLKVSLTAVGGFRNEMTVVLTGLDIEAKANLFRHQFEAGLPARPASLTWSLSRVDTPDAPTQQQASALLTVVARDPDEKKAGRAFANAAVEVALASYPGFFSTTPPGRAHPYGVFTAGYVPQATVAHEVLHDDGTTEPIAPPAETRPLSPLFGPGILPSQTHPDFQEVGASIAADTPTSRKTGAALADGPDPNSEETNNEPGILPSQSRPDFQEVGASIAADTPTSRKTGATLADGPDPNSEETNNEPSFPDKSEILNGVGSAERAGTDGAAGRAGTDIAVGPPGTASNTERARTDIPAGPPGTDGATERAGTDIAAEQGEHGHGVRRLPLGTIAGARSGDKGGDANIGVWVRQPAAYTWLVGLLTEKVLRELLPETAGLPIAITRLPNLLAVNIVVSGLLGEGVAFNARFDPQAKGLGEWLRSRLVDIPESLLEEL</sequence>
<dbReference type="Proteomes" id="UP000637628">
    <property type="component" value="Unassembled WGS sequence"/>
</dbReference>
<evidence type="ECO:0000259" key="2">
    <source>
        <dbReference type="Pfam" id="PF07287"/>
    </source>
</evidence>